<evidence type="ECO:0000256" key="4">
    <source>
        <dbReference type="ARBA" id="ARBA00023224"/>
    </source>
</evidence>
<keyword evidence="7" id="KW-0175">Coiled coil</keyword>
<dbReference type="EMBL" id="SNZG01000017">
    <property type="protein sequence ID" value="TDR38279.1"/>
    <property type="molecule type" value="Genomic_DNA"/>
</dbReference>
<evidence type="ECO:0000313" key="14">
    <source>
        <dbReference type="Proteomes" id="UP000294641"/>
    </source>
</evidence>
<feature type="transmembrane region" description="Helical" evidence="8">
    <location>
        <begin position="46"/>
        <end position="72"/>
    </location>
</feature>
<dbReference type="Gene3D" id="6.10.340.10">
    <property type="match status" value="1"/>
</dbReference>
<organism evidence="11 13">
    <name type="scientific">Kurthia zopfii</name>
    <dbReference type="NCBI Taxonomy" id="1650"/>
    <lineage>
        <taxon>Bacteria</taxon>
        <taxon>Bacillati</taxon>
        <taxon>Bacillota</taxon>
        <taxon>Bacilli</taxon>
        <taxon>Bacillales</taxon>
        <taxon>Caryophanaceae</taxon>
        <taxon>Kurthia</taxon>
    </lineage>
</organism>
<dbReference type="Pfam" id="PF00672">
    <property type="entry name" value="HAMP"/>
    <property type="match status" value="1"/>
</dbReference>
<dbReference type="InterPro" id="IPR003660">
    <property type="entry name" value="HAMP_dom"/>
</dbReference>
<dbReference type="Proteomes" id="UP000294641">
    <property type="component" value="Unassembled WGS sequence"/>
</dbReference>
<keyword evidence="8" id="KW-0812">Transmembrane</keyword>
<dbReference type="SUPFAM" id="SSF58104">
    <property type="entry name" value="Methyl-accepting chemotaxis protein (MCP) signaling domain"/>
    <property type="match status" value="1"/>
</dbReference>
<evidence type="ECO:0000256" key="7">
    <source>
        <dbReference type="SAM" id="Coils"/>
    </source>
</evidence>
<dbReference type="Pfam" id="PF00015">
    <property type="entry name" value="MCPsignal"/>
    <property type="match status" value="1"/>
</dbReference>
<feature type="coiled-coil region" evidence="7">
    <location>
        <begin position="219"/>
        <end position="246"/>
    </location>
</feature>
<feature type="coiled-coil region" evidence="7">
    <location>
        <begin position="363"/>
        <end position="424"/>
    </location>
</feature>
<gene>
    <name evidence="11" type="primary">mcpA_1</name>
    <name evidence="12" type="ORF">DFR61_1179</name>
    <name evidence="11" type="ORF">NCTC10597_00348</name>
</gene>
<evidence type="ECO:0000256" key="6">
    <source>
        <dbReference type="PROSITE-ProRule" id="PRU00284"/>
    </source>
</evidence>
<dbReference type="PANTHER" id="PTHR32089:SF114">
    <property type="entry name" value="METHYL-ACCEPTING CHEMOTAXIS PROTEIN MCPB"/>
    <property type="match status" value="1"/>
</dbReference>
<feature type="domain" description="Methyl-accepting transducer" evidence="9">
    <location>
        <begin position="141"/>
        <end position="377"/>
    </location>
</feature>
<dbReference type="OrthoDB" id="2489132at2"/>
<evidence type="ECO:0000313" key="11">
    <source>
        <dbReference type="EMBL" id="STX08682.1"/>
    </source>
</evidence>
<dbReference type="Gene3D" id="1.10.287.950">
    <property type="entry name" value="Methyl-accepting chemotaxis protein"/>
    <property type="match status" value="1"/>
</dbReference>
<evidence type="ECO:0000313" key="12">
    <source>
        <dbReference type="EMBL" id="TDR38279.1"/>
    </source>
</evidence>
<evidence type="ECO:0000259" key="9">
    <source>
        <dbReference type="PROSITE" id="PS50111"/>
    </source>
</evidence>
<feature type="domain" description="HAMP" evidence="10">
    <location>
        <begin position="69"/>
        <end position="122"/>
    </location>
</feature>
<dbReference type="InterPro" id="IPR004089">
    <property type="entry name" value="MCPsignal_dom"/>
</dbReference>
<feature type="transmembrane region" description="Helical" evidence="8">
    <location>
        <begin position="12"/>
        <end position="34"/>
    </location>
</feature>
<reference evidence="12 14" key="2">
    <citation type="submission" date="2019-03" db="EMBL/GenBank/DDBJ databases">
        <title>Genomic Encyclopedia of Type Strains, Phase IV (KMG-IV): sequencing the most valuable type-strain genomes for metagenomic binning, comparative biology and taxonomic classification.</title>
        <authorList>
            <person name="Goeker M."/>
        </authorList>
    </citation>
    <scope>NUCLEOTIDE SEQUENCE [LARGE SCALE GENOMIC DNA]</scope>
    <source>
        <strain evidence="12 14">DSM 20580</strain>
    </source>
</reference>
<evidence type="ECO:0000313" key="13">
    <source>
        <dbReference type="Proteomes" id="UP000254330"/>
    </source>
</evidence>
<name>A0A2U3ACP9_9BACL</name>
<comment type="subcellular location">
    <subcellularLocation>
        <location evidence="1">Cell membrane</location>
    </subcellularLocation>
</comment>
<dbReference type="SMART" id="SM00283">
    <property type="entry name" value="MA"/>
    <property type="match status" value="1"/>
</dbReference>
<comment type="similarity">
    <text evidence="5">Belongs to the methyl-accepting chemotaxis (MCP) protein family.</text>
</comment>
<dbReference type="EMBL" id="UGNP01000001">
    <property type="protein sequence ID" value="STX08682.1"/>
    <property type="molecule type" value="Genomic_DNA"/>
</dbReference>
<dbReference type="GO" id="GO:0005886">
    <property type="term" value="C:plasma membrane"/>
    <property type="evidence" value="ECO:0007669"/>
    <property type="project" value="UniProtKB-SubCell"/>
</dbReference>
<dbReference type="CDD" id="cd06225">
    <property type="entry name" value="HAMP"/>
    <property type="match status" value="1"/>
</dbReference>
<evidence type="ECO:0000259" key="10">
    <source>
        <dbReference type="PROSITE" id="PS50885"/>
    </source>
</evidence>
<sequence length="426" mass="46167">MTNRHSFSLRKKLILFVVLLAVITYGTSLVFIEYVQPTFFPDTSSLLFLIITFGLGILWSGILAGVLAFFIVKPLQQLEKVALEAAKGNIHQSIEIPKSRDEIQSLATAFESMLANLRQMVSSIEDNFQLTNSTVQSLSAESKEALQQSDAIAQTIAQISEGASGSAEAIQMTAESMEDVRMLADEVNAHAVATSGYSQTMITELSRTTNAIQGLVSGIKEIAEGNKTALKDIHQLERNANEVENIIQLVGSIAEQTNLLALNASIEAARAGEHGKGFAVVAEEVRKLADGSAEAAQGVARLIQAMQADVNKVVQKMTAQVKTAEHEMTRVNETTSAVDGMNAIVNQMASSVDEISVFVEKQLHNIEQTAQQSQEVAAIAEETSAGAQEVRSATEEQVRSISQMDDLSENLQTQSEDLHKTIQQFK</sequence>
<evidence type="ECO:0000256" key="5">
    <source>
        <dbReference type="ARBA" id="ARBA00029447"/>
    </source>
</evidence>
<accession>A0A2U3ACP9</accession>
<dbReference type="Proteomes" id="UP000254330">
    <property type="component" value="Unassembled WGS sequence"/>
</dbReference>
<keyword evidence="8" id="KW-1133">Transmembrane helix</keyword>
<evidence type="ECO:0000256" key="3">
    <source>
        <dbReference type="ARBA" id="ARBA00023136"/>
    </source>
</evidence>
<evidence type="ECO:0000256" key="2">
    <source>
        <dbReference type="ARBA" id="ARBA00022475"/>
    </source>
</evidence>
<reference evidence="11 13" key="1">
    <citation type="submission" date="2018-06" db="EMBL/GenBank/DDBJ databases">
        <authorList>
            <consortium name="Pathogen Informatics"/>
            <person name="Doyle S."/>
        </authorList>
    </citation>
    <scope>NUCLEOTIDE SEQUENCE [LARGE SCALE GENOMIC DNA]</scope>
    <source>
        <strain evidence="11 13">NCTC10597</strain>
    </source>
</reference>
<keyword evidence="14" id="KW-1185">Reference proteome</keyword>
<dbReference type="GO" id="GO:0007165">
    <property type="term" value="P:signal transduction"/>
    <property type="evidence" value="ECO:0007669"/>
    <property type="project" value="UniProtKB-KW"/>
</dbReference>
<dbReference type="PANTHER" id="PTHR32089">
    <property type="entry name" value="METHYL-ACCEPTING CHEMOTAXIS PROTEIN MCPB"/>
    <property type="match status" value="1"/>
</dbReference>
<evidence type="ECO:0000256" key="1">
    <source>
        <dbReference type="ARBA" id="ARBA00004236"/>
    </source>
</evidence>
<dbReference type="SMART" id="SM00304">
    <property type="entry name" value="HAMP"/>
    <property type="match status" value="1"/>
</dbReference>
<comment type="caution">
    <text evidence="11">The sequence shown here is derived from an EMBL/GenBank/DDBJ whole genome shotgun (WGS) entry which is preliminary data.</text>
</comment>
<protein>
    <submittedName>
        <fullName evidence="11">H1</fullName>
    </submittedName>
    <submittedName>
        <fullName evidence="12">Methyl-accepting chemotaxis protein</fullName>
    </submittedName>
</protein>
<dbReference type="RefSeq" id="WP_109349647.1">
    <property type="nucleotide sequence ID" value="NZ_BJUE01000012.1"/>
</dbReference>
<dbReference type="PROSITE" id="PS50111">
    <property type="entry name" value="CHEMOTAXIS_TRANSDUC_2"/>
    <property type="match status" value="1"/>
</dbReference>
<proteinExistence type="inferred from homology"/>
<keyword evidence="2" id="KW-1003">Cell membrane</keyword>
<keyword evidence="3 8" id="KW-0472">Membrane</keyword>
<dbReference type="AlphaFoldDB" id="A0A2U3ACP9"/>
<dbReference type="PROSITE" id="PS50885">
    <property type="entry name" value="HAMP"/>
    <property type="match status" value="1"/>
</dbReference>
<evidence type="ECO:0000256" key="8">
    <source>
        <dbReference type="SAM" id="Phobius"/>
    </source>
</evidence>
<keyword evidence="4 6" id="KW-0807">Transducer</keyword>